<evidence type="ECO:0000256" key="5">
    <source>
        <dbReference type="ARBA" id="ARBA00022729"/>
    </source>
</evidence>
<dbReference type="PROSITE" id="PS51404">
    <property type="entry name" value="DYP_PEROXIDASE"/>
    <property type="match status" value="1"/>
</dbReference>
<keyword evidence="13" id="KW-1185">Reference proteome</keyword>
<dbReference type="SUPFAM" id="SSF54909">
    <property type="entry name" value="Dimeric alpha+beta barrel"/>
    <property type="match status" value="1"/>
</dbReference>
<sequence>MATPNKKNIQGDIWPRLPKKFETFYFFRITNPSLFKTHLAQLVNFITTADDAFKMRETVYRKKAAGTLEGLLQLSAVNVSFSSKGLAKLGAEAFTDDVFNGGQYQDMTYPEGKQDPAKHQGLDDQHEWYHHFKPRNGWIDGVFIIVGESDASVQKTIKKLVEQTFAVGQDKPSMAKVFTQSGHVLPDDREHFGWVDGLSQPVVIGLDDLEKKKHPNGMKPIPAGVILVGGDQDTSTTPAWAKDGSFMVFRTYEQKTPEFITWCASNIERIKTEGKMPPSDLAKEELRRFSSRVMGRWPDGAPLELHPVNDPSKILDQEPNENVKKLKELWGADFEKNWKAQEATNHTDDFNYVQDDQTKCPYASHIRKCGPRDDHPFYNKHLMLRRGIPYGDLTLIPEKGGGVSLIERGLLFVSYQSSINNGFRTVQKEWANKTDAPDDMTEQCGGSAPQGIDPIIGQVPPHHRDDDNCVKYKEPLPQVNFPDPSKPPPPQNSKTVGLDRFVIPRGGEYFFTPSISGMRDYLCKD</sequence>
<dbReference type="GO" id="GO:0004601">
    <property type="term" value="F:peroxidase activity"/>
    <property type="evidence" value="ECO:0007669"/>
    <property type="project" value="UniProtKB-KW"/>
</dbReference>
<feature type="domain" description="Dyp-type peroxidase C-terminal" evidence="10">
    <location>
        <begin position="239"/>
        <end position="444"/>
    </location>
</feature>
<dbReference type="OrthoDB" id="3207336at2759"/>
<dbReference type="InterPro" id="IPR049509">
    <property type="entry name" value="DyP_N"/>
</dbReference>
<gene>
    <name evidence="12" type="ORF">N7449_011757</name>
</gene>
<evidence type="ECO:0000256" key="3">
    <source>
        <dbReference type="ARBA" id="ARBA00022617"/>
    </source>
</evidence>
<dbReference type="PANTHER" id="PTHR30521:SF4">
    <property type="entry name" value="DEFERROCHELATASE"/>
    <property type="match status" value="1"/>
</dbReference>
<dbReference type="PANTHER" id="PTHR30521">
    <property type="entry name" value="DEFERROCHELATASE/PEROXIDASE"/>
    <property type="match status" value="1"/>
</dbReference>
<evidence type="ECO:0000256" key="1">
    <source>
        <dbReference type="ARBA" id="ARBA00001970"/>
    </source>
</evidence>
<keyword evidence="2 12" id="KW-0575">Peroxidase</keyword>
<evidence type="ECO:0000259" key="11">
    <source>
        <dbReference type="Pfam" id="PF21105"/>
    </source>
</evidence>
<name>A0A9W9IN45_9EURO</name>
<dbReference type="Pfam" id="PF21105">
    <property type="entry name" value="DyP_N"/>
    <property type="match status" value="1"/>
</dbReference>
<accession>A0A9W9IN45</accession>
<keyword evidence="7" id="KW-0408">Iron</keyword>
<reference evidence="12" key="1">
    <citation type="submission" date="2022-11" db="EMBL/GenBank/DDBJ databases">
        <authorList>
            <person name="Petersen C."/>
        </authorList>
    </citation>
    <scope>NUCLEOTIDE SEQUENCE</scope>
    <source>
        <strain evidence="12">IBT 20477</strain>
    </source>
</reference>
<evidence type="ECO:0000313" key="13">
    <source>
        <dbReference type="Proteomes" id="UP001150942"/>
    </source>
</evidence>
<keyword evidence="4" id="KW-0479">Metal-binding</keyword>
<evidence type="ECO:0000259" key="10">
    <source>
        <dbReference type="Pfam" id="PF20628"/>
    </source>
</evidence>
<organism evidence="12 13">
    <name type="scientific">Penicillium cf. viridicatum</name>
    <dbReference type="NCBI Taxonomy" id="2972119"/>
    <lineage>
        <taxon>Eukaryota</taxon>
        <taxon>Fungi</taxon>
        <taxon>Dikarya</taxon>
        <taxon>Ascomycota</taxon>
        <taxon>Pezizomycotina</taxon>
        <taxon>Eurotiomycetes</taxon>
        <taxon>Eurotiomycetidae</taxon>
        <taxon>Eurotiales</taxon>
        <taxon>Aspergillaceae</taxon>
        <taxon>Penicillium</taxon>
    </lineage>
</organism>
<evidence type="ECO:0000256" key="6">
    <source>
        <dbReference type="ARBA" id="ARBA00023002"/>
    </source>
</evidence>
<comment type="similarity">
    <text evidence="8">Belongs to the DyP-type peroxidase family.</text>
</comment>
<dbReference type="NCBIfam" id="TIGR01413">
    <property type="entry name" value="Dyp_perox_fam"/>
    <property type="match status" value="1"/>
</dbReference>
<keyword evidence="3" id="KW-0349">Heme</keyword>
<keyword evidence="5" id="KW-0732">Signal</keyword>
<dbReference type="GO" id="GO:0046872">
    <property type="term" value="F:metal ion binding"/>
    <property type="evidence" value="ECO:0007669"/>
    <property type="project" value="UniProtKB-KW"/>
</dbReference>
<reference evidence="12" key="2">
    <citation type="journal article" date="2023" name="IMA Fungus">
        <title>Comparative genomic study of the Penicillium genus elucidates a diverse pangenome and 15 lateral gene transfer events.</title>
        <authorList>
            <person name="Petersen C."/>
            <person name="Sorensen T."/>
            <person name="Nielsen M.R."/>
            <person name="Sondergaard T.E."/>
            <person name="Sorensen J.L."/>
            <person name="Fitzpatrick D.A."/>
            <person name="Frisvad J.C."/>
            <person name="Nielsen K.L."/>
        </authorList>
    </citation>
    <scope>NUCLEOTIDE SEQUENCE</scope>
    <source>
        <strain evidence="12">IBT 20477</strain>
    </source>
</reference>
<protein>
    <submittedName>
        <fullName evidence="12">Dyp-type peroxidase</fullName>
    </submittedName>
</protein>
<keyword evidence="6" id="KW-0560">Oxidoreductase</keyword>
<evidence type="ECO:0000256" key="9">
    <source>
        <dbReference type="SAM" id="MobiDB-lite"/>
    </source>
</evidence>
<dbReference type="Proteomes" id="UP001150942">
    <property type="component" value="Unassembled WGS sequence"/>
</dbReference>
<proteinExistence type="inferred from homology"/>
<dbReference type="GO" id="GO:0005829">
    <property type="term" value="C:cytosol"/>
    <property type="evidence" value="ECO:0007669"/>
    <property type="project" value="TreeGrafter"/>
</dbReference>
<evidence type="ECO:0000256" key="7">
    <source>
        <dbReference type="ARBA" id="ARBA00023004"/>
    </source>
</evidence>
<dbReference type="InterPro" id="IPR011008">
    <property type="entry name" value="Dimeric_a/b-barrel"/>
</dbReference>
<evidence type="ECO:0000256" key="8">
    <source>
        <dbReference type="ARBA" id="ARBA00025737"/>
    </source>
</evidence>
<evidence type="ECO:0000256" key="2">
    <source>
        <dbReference type="ARBA" id="ARBA00022559"/>
    </source>
</evidence>
<comment type="cofactor">
    <cofactor evidence="1">
        <name>heme b</name>
        <dbReference type="ChEBI" id="CHEBI:60344"/>
    </cofactor>
</comment>
<dbReference type="InterPro" id="IPR048328">
    <property type="entry name" value="Dyp_perox_C"/>
</dbReference>
<comment type="caution">
    <text evidence="12">The sequence shown here is derived from an EMBL/GenBank/DDBJ whole genome shotgun (WGS) entry which is preliminary data.</text>
</comment>
<dbReference type="InterPro" id="IPR006314">
    <property type="entry name" value="Dyp_peroxidase"/>
</dbReference>
<dbReference type="Pfam" id="PF20628">
    <property type="entry name" value="Dyp_perox_C"/>
    <property type="match status" value="1"/>
</dbReference>
<evidence type="ECO:0000256" key="4">
    <source>
        <dbReference type="ARBA" id="ARBA00022723"/>
    </source>
</evidence>
<evidence type="ECO:0000313" key="12">
    <source>
        <dbReference type="EMBL" id="KAJ5181610.1"/>
    </source>
</evidence>
<feature type="region of interest" description="Disordered" evidence="9">
    <location>
        <begin position="475"/>
        <end position="497"/>
    </location>
</feature>
<dbReference type="EMBL" id="JAPQKQ010000009">
    <property type="protein sequence ID" value="KAJ5181610.1"/>
    <property type="molecule type" value="Genomic_DNA"/>
</dbReference>
<feature type="domain" description="DyP dimeric alpha+beta barrel" evidence="11">
    <location>
        <begin position="8"/>
        <end position="183"/>
    </location>
</feature>
<dbReference type="AlphaFoldDB" id="A0A9W9IN45"/>
<dbReference type="GO" id="GO:0020037">
    <property type="term" value="F:heme binding"/>
    <property type="evidence" value="ECO:0007669"/>
    <property type="project" value="InterPro"/>
</dbReference>